<dbReference type="OrthoDB" id="9789432at2"/>
<name>A0A4P7BXT3_9GAMM</name>
<evidence type="ECO:0000313" key="1">
    <source>
        <dbReference type="EMBL" id="QBQ54988.1"/>
    </source>
</evidence>
<dbReference type="InterPro" id="IPR014993">
    <property type="entry name" value="DUF1841"/>
</dbReference>
<dbReference type="EMBL" id="CP038033">
    <property type="protein sequence ID" value="QBQ54988.1"/>
    <property type="molecule type" value="Genomic_DNA"/>
</dbReference>
<organism evidence="1 2">
    <name type="scientific">Nitrosococcus wardiae</name>
    <dbReference type="NCBI Taxonomy" id="1814290"/>
    <lineage>
        <taxon>Bacteria</taxon>
        <taxon>Pseudomonadati</taxon>
        <taxon>Pseudomonadota</taxon>
        <taxon>Gammaproteobacteria</taxon>
        <taxon>Chromatiales</taxon>
        <taxon>Chromatiaceae</taxon>
        <taxon>Nitrosococcus</taxon>
    </lineage>
</organism>
<dbReference type="RefSeq" id="WP_134358244.1">
    <property type="nucleotide sequence ID" value="NZ_CP038033.1"/>
</dbReference>
<sequence length="140" mass="16372">MYSQDRQQMRQIFLAVREKQRAQEPLSPLEAIIGQVIDQHPEYYPLLDRKESLEQEFSGQNGQENPFLHMALHISIQEQINVDRPPGIRGIYQTLASRFPDLHQTEHRMMECLAQTLWDAQDTGRPPSEEAYLGCLRRLL</sequence>
<evidence type="ECO:0000313" key="2">
    <source>
        <dbReference type="Proteomes" id="UP000294325"/>
    </source>
</evidence>
<accession>A0A4P7BXT3</accession>
<proteinExistence type="predicted"/>
<dbReference type="Pfam" id="PF08897">
    <property type="entry name" value="DUF1841"/>
    <property type="match status" value="1"/>
</dbReference>
<protein>
    <submittedName>
        <fullName evidence="1">DUF1841 family protein</fullName>
    </submittedName>
</protein>
<dbReference type="KEGG" id="nwr:E3U44_11040"/>
<dbReference type="Proteomes" id="UP000294325">
    <property type="component" value="Chromosome"/>
</dbReference>
<gene>
    <name evidence="1" type="ORF">E3U44_11040</name>
</gene>
<dbReference type="AlphaFoldDB" id="A0A4P7BXT3"/>
<reference evidence="1 2" key="1">
    <citation type="submission" date="2019-03" db="EMBL/GenBank/DDBJ databases">
        <title>The genome sequence of Nitrosococcus wardiae strain D1FHST reveals the archetypal metabolic capacity of ammonia-oxidizing Gammaproteobacteria.</title>
        <authorList>
            <person name="Wang L."/>
            <person name="Lim C.K."/>
            <person name="Hanson T.E."/>
            <person name="Dang H."/>
            <person name="Klotz M.G."/>
        </authorList>
    </citation>
    <scope>NUCLEOTIDE SEQUENCE [LARGE SCALE GENOMIC DNA]</scope>
    <source>
        <strain evidence="1 2">D1FHS</strain>
    </source>
</reference>
<keyword evidence="2" id="KW-1185">Reference proteome</keyword>